<accession>A0A521BNG0</accession>
<evidence type="ECO:0000313" key="3">
    <source>
        <dbReference type="Proteomes" id="UP000317557"/>
    </source>
</evidence>
<evidence type="ECO:0000313" key="2">
    <source>
        <dbReference type="EMBL" id="SMO48629.1"/>
    </source>
</evidence>
<keyword evidence="3" id="KW-1185">Reference proteome</keyword>
<feature type="domain" description="Gp5/Type VI secretion system Vgr protein OB-fold" evidence="1">
    <location>
        <begin position="377"/>
        <end position="450"/>
    </location>
</feature>
<dbReference type="NCBIfam" id="TIGR01646">
    <property type="entry name" value="vgr_GE"/>
    <property type="match status" value="1"/>
</dbReference>
<dbReference type="SUPFAM" id="SSF69349">
    <property type="entry name" value="Phage fibre proteins"/>
    <property type="match status" value="1"/>
</dbReference>
<dbReference type="Pfam" id="PF04717">
    <property type="entry name" value="Phage_base_V"/>
    <property type="match status" value="1"/>
</dbReference>
<dbReference type="RefSeq" id="WP_142453409.1">
    <property type="nucleotide sequence ID" value="NZ_FXTP01000002.1"/>
</dbReference>
<name>A0A521BNG0_9BACT</name>
<dbReference type="EMBL" id="FXTP01000002">
    <property type="protein sequence ID" value="SMO48629.1"/>
    <property type="molecule type" value="Genomic_DNA"/>
</dbReference>
<dbReference type="InterPro" id="IPR006531">
    <property type="entry name" value="Gp5/Vgr_OB"/>
</dbReference>
<dbReference type="InterPro" id="IPR037026">
    <property type="entry name" value="Vgr_OB-fold_dom_sf"/>
</dbReference>
<dbReference type="OrthoDB" id="1907165at2"/>
<dbReference type="SUPFAM" id="SSF69255">
    <property type="entry name" value="gp5 N-terminal domain-like"/>
    <property type="match status" value="1"/>
</dbReference>
<dbReference type="Proteomes" id="UP000317557">
    <property type="component" value="Unassembled WGS sequence"/>
</dbReference>
<evidence type="ECO:0000259" key="1">
    <source>
        <dbReference type="Pfam" id="PF04717"/>
    </source>
</evidence>
<dbReference type="Gene3D" id="2.40.50.230">
    <property type="entry name" value="Gp5 N-terminal domain"/>
    <property type="match status" value="1"/>
</dbReference>
<sequence length="595" mass="64053">MAGTSPVSSKTTTVSFSILLNGSEMDQTYQLSDIEVSKAVNRIPFARVTLFDGSTSKADFPISNKADFLPGTEIEIKAGYQSTNKTIFKGIITKHGIRIRKNQSVLVVECRDKAVKMTVGRKNAFYKDKTDSDIISSLIGNYSLSSDVASTSVTHKEVVQFYVSDWDFMMMRADVNSLIVLTNDGKVTVKKPDTSSSAVLSLAYGGTILDFQAEMESRTQLSAAKASAWDMAEQKLVQADGTASDATLPGNVSGSTLSDVIGLDSYQLQSISNVPNDELKEWASSKLQKAKLSQTTGKVKFQGNEAAKPGTMIELSGVGARFNGKVFVSAVTHIIKGGEWITEAQFGLNFDWFVEEVDNIDAPANGGLMPAMKGLHIGTVKQIDQDPDGANRVLVVLPLLQDEQGIWARIANFYSTSGSGCFFMPEINDEVIVGFLDENPNYPVILGSMYSKKNAPPYTPDDKNSTKAIVTKNKLEINFQDEDKVITIKTPGGNKMIYSDKDKSITIEDQNSNKAVFDSSGINIQSPADITIKAGGNLNLQSTGNTSVKADANVDISGLQISNSADTKFSANGNAASEITASGQVKIQGAMVMIN</sequence>
<reference evidence="2 3" key="1">
    <citation type="submission" date="2017-05" db="EMBL/GenBank/DDBJ databases">
        <authorList>
            <person name="Varghese N."/>
            <person name="Submissions S."/>
        </authorList>
    </citation>
    <scope>NUCLEOTIDE SEQUENCE [LARGE SCALE GENOMIC DNA]</scope>
    <source>
        <strain evidence="2 3">DSM 21985</strain>
    </source>
</reference>
<proteinExistence type="predicted"/>
<dbReference type="AlphaFoldDB" id="A0A521BNG0"/>
<gene>
    <name evidence="2" type="ORF">SAMN06265219_102420</name>
</gene>
<dbReference type="InterPro" id="IPR006533">
    <property type="entry name" value="T6SS_Vgr_RhsGE"/>
</dbReference>
<dbReference type="SUPFAM" id="SSF69279">
    <property type="entry name" value="Phage tail proteins"/>
    <property type="match status" value="1"/>
</dbReference>
<protein>
    <submittedName>
        <fullName evidence="2">Rhs element Vgr protein</fullName>
    </submittedName>
</protein>
<organism evidence="2 3">
    <name type="scientific">Gracilimonas mengyeensis</name>
    <dbReference type="NCBI Taxonomy" id="1302730"/>
    <lineage>
        <taxon>Bacteria</taxon>
        <taxon>Pseudomonadati</taxon>
        <taxon>Balneolota</taxon>
        <taxon>Balneolia</taxon>
        <taxon>Balneolales</taxon>
        <taxon>Balneolaceae</taxon>
        <taxon>Gracilimonas</taxon>
    </lineage>
</organism>